<dbReference type="InterPro" id="IPR045864">
    <property type="entry name" value="aa-tRNA-synth_II/BPL/LPL"/>
</dbReference>
<dbReference type="AlphaFoldDB" id="A0A9J6ZDI5"/>
<keyword evidence="2" id="KW-0805">Transcription regulation</keyword>
<dbReference type="CDD" id="cd16442">
    <property type="entry name" value="BPL"/>
    <property type="match status" value="1"/>
</dbReference>
<feature type="domain" description="BPL/LPL catalytic" evidence="3">
    <location>
        <begin position="71"/>
        <end position="262"/>
    </location>
</feature>
<dbReference type="InterPro" id="IPR004143">
    <property type="entry name" value="BPL_LPL_catalytic"/>
</dbReference>
<dbReference type="HAMAP" id="MF_00978">
    <property type="entry name" value="Bifunct_BirA"/>
    <property type="match status" value="1"/>
</dbReference>
<organism evidence="4 5">
    <name type="scientific">Candidatus Pristimantibacillus lignocellulolyticus</name>
    <dbReference type="NCBI Taxonomy" id="2994561"/>
    <lineage>
        <taxon>Bacteria</taxon>
        <taxon>Bacillati</taxon>
        <taxon>Bacillota</taxon>
        <taxon>Bacilli</taxon>
        <taxon>Bacillales</taxon>
        <taxon>Paenibacillaceae</taxon>
        <taxon>Candidatus Pristimantibacillus</taxon>
    </lineage>
</organism>
<dbReference type="EMBL" id="CP097899">
    <property type="protein sequence ID" value="URN94092.1"/>
    <property type="molecule type" value="Genomic_DNA"/>
</dbReference>
<comment type="function">
    <text evidence="2">Acts both as a biotin--[acetyl-CoA-carboxylase] ligase and a repressor.</text>
</comment>
<keyword evidence="2" id="KW-0547">Nucleotide-binding</keyword>
<dbReference type="PROSITE" id="PS51733">
    <property type="entry name" value="BPL_LPL_CATALYTIC"/>
    <property type="match status" value="1"/>
</dbReference>
<dbReference type="InterPro" id="IPR036388">
    <property type="entry name" value="WH-like_DNA-bd_sf"/>
</dbReference>
<keyword evidence="2" id="KW-0067">ATP-binding</keyword>
<sequence>MNSTTQSPLLQMLLEHPQQYVSGEMISQQLGISRTAVWKQIKKLEALGYEIEAVTKLGYRLIYEPVAIDHNKLQHHFQGKRLGSIIHHYDAIDSTQIIAKQLAEDGAEEGTVVIAEQQNKGKGRLGRHWHSPYGKGIWMSVVLRPHTPIQLAPQLTLLTAVALCRAIRYYSGLEIGIKWPNDLLYQGKKISGILLESSSEDQMLKYVIAGIGIDANLSAQDYDEQLQHKATSLRLIMGKVIDRTELIQLFLSEWEMLMAIYEQDGFSNIAKLWEANAISLGHKVSLTTPTETFIGTPLRLTDAGSIVVQLDDGTEKEIYSAEMGEVK</sequence>
<dbReference type="GO" id="GO:0016740">
    <property type="term" value="F:transferase activity"/>
    <property type="evidence" value="ECO:0007669"/>
    <property type="project" value="UniProtKB-ARBA"/>
</dbReference>
<evidence type="ECO:0000256" key="1">
    <source>
        <dbReference type="ARBA" id="ARBA00022598"/>
    </source>
</evidence>
<accession>A0A9J6ZDI5</accession>
<dbReference type="InterPro" id="IPR036390">
    <property type="entry name" value="WH_DNA-bd_sf"/>
</dbReference>
<comment type="catalytic activity">
    <reaction evidence="2">
        <text>biotin + L-lysyl-[protein] + ATP = N(6)-biotinyl-L-lysyl-[protein] + AMP + diphosphate + H(+)</text>
        <dbReference type="Rhea" id="RHEA:11756"/>
        <dbReference type="Rhea" id="RHEA-COMP:9752"/>
        <dbReference type="Rhea" id="RHEA-COMP:10505"/>
        <dbReference type="ChEBI" id="CHEBI:15378"/>
        <dbReference type="ChEBI" id="CHEBI:29969"/>
        <dbReference type="ChEBI" id="CHEBI:30616"/>
        <dbReference type="ChEBI" id="CHEBI:33019"/>
        <dbReference type="ChEBI" id="CHEBI:57586"/>
        <dbReference type="ChEBI" id="CHEBI:83144"/>
        <dbReference type="ChEBI" id="CHEBI:456215"/>
        <dbReference type="EC" id="6.3.4.15"/>
    </reaction>
</comment>
<dbReference type="GO" id="GO:0006355">
    <property type="term" value="P:regulation of DNA-templated transcription"/>
    <property type="evidence" value="ECO:0007669"/>
    <property type="project" value="UniProtKB-UniRule"/>
</dbReference>
<reference evidence="4" key="1">
    <citation type="submission" date="2022-05" db="EMBL/GenBank/DDBJ databases">
        <title>Novel bacterial taxa in a minimal lignocellulolytic consortium and its capacity to transform plastics disclosed by genome-resolved metagenomics.</title>
        <authorList>
            <person name="Rodriguez C.A.D."/>
            <person name="Diaz-Garcia L."/>
            <person name="Herrera K."/>
            <person name="Tarazona N.A."/>
            <person name="Sproer C."/>
            <person name="Overmann J."/>
            <person name="Jimenez D.J."/>
        </authorList>
    </citation>
    <scope>NUCLEOTIDE SEQUENCE</scope>
    <source>
        <strain evidence="4">MAG5</strain>
    </source>
</reference>
<dbReference type="Proteomes" id="UP001056756">
    <property type="component" value="Chromosome"/>
</dbReference>
<dbReference type="Pfam" id="PF08279">
    <property type="entry name" value="HTH_11"/>
    <property type="match status" value="1"/>
</dbReference>
<dbReference type="GO" id="GO:0004077">
    <property type="term" value="F:biotin--[biotin carboxyl-carrier protein] ligase activity"/>
    <property type="evidence" value="ECO:0007669"/>
    <property type="project" value="UniProtKB-UniRule"/>
</dbReference>
<feature type="binding site" evidence="2">
    <location>
        <position position="189"/>
    </location>
    <ligand>
        <name>biotin</name>
        <dbReference type="ChEBI" id="CHEBI:57586"/>
    </ligand>
</feature>
<dbReference type="InterPro" id="IPR030855">
    <property type="entry name" value="Bifunct_BirA"/>
</dbReference>
<dbReference type="GO" id="GO:0003677">
    <property type="term" value="F:DNA binding"/>
    <property type="evidence" value="ECO:0007669"/>
    <property type="project" value="UniProtKB-UniRule"/>
</dbReference>
<dbReference type="Gene3D" id="3.30.930.10">
    <property type="entry name" value="Bira Bifunctional Protein, Domain 2"/>
    <property type="match status" value="1"/>
</dbReference>
<gene>
    <name evidence="2" type="primary">birA</name>
    <name evidence="4" type="ORF">NAG76_20055</name>
</gene>
<keyword evidence="2" id="KW-0804">Transcription</keyword>
<dbReference type="Pfam" id="PF03099">
    <property type="entry name" value="BPL_LplA_LipB"/>
    <property type="match status" value="1"/>
</dbReference>
<protein>
    <recommendedName>
        <fullName evidence="2">Bifunctional ligase/repressor BirA</fullName>
    </recommendedName>
    <alternativeName>
        <fullName evidence="2">Biotin--[acetyl-CoA-carboxylase] ligase</fullName>
        <ecNumber evidence="2">6.3.4.15</ecNumber>
    </alternativeName>
    <alternativeName>
        <fullName evidence="2">Biotin--protein ligase</fullName>
    </alternativeName>
    <alternativeName>
        <fullName evidence="2">Biotin-[acetyl-CoA carboxylase] synthetase</fullName>
    </alternativeName>
</protein>
<evidence type="ECO:0000256" key="2">
    <source>
        <dbReference type="HAMAP-Rule" id="MF_00978"/>
    </source>
</evidence>
<evidence type="ECO:0000313" key="4">
    <source>
        <dbReference type="EMBL" id="URN94092.1"/>
    </source>
</evidence>
<keyword evidence="1 2" id="KW-0436">Ligase</keyword>
<dbReference type="GO" id="GO:0009249">
    <property type="term" value="P:protein lipoylation"/>
    <property type="evidence" value="ECO:0007669"/>
    <property type="project" value="UniProtKB-ARBA"/>
</dbReference>
<dbReference type="SUPFAM" id="SSF55681">
    <property type="entry name" value="Class II aaRS and biotin synthetases"/>
    <property type="match status" value="1"/>
</dbReference>
<dbReference type="GO" id="GO:0005524">
    <property type="term" value="F:ATP binding"/>
    <property type="evidence" value="ECO:0007669"/>
    <property type="project" value="UniProtKB-UniRule"/>
</dbReference>
<keyword evidence="2" id="KW-0092">Biotin</keyword>
<evidence type="ECO:0000259" key="3">
    <source>
        <dbReference type="PROSITE" id="PS51733"/>
    </source>
</evidence>
<dbReference type="KEGG" id="plig:NAG76_20055"/>
<dbReference type="InterPro" id="IPR013196">
    <property type="entry name" value="HTH_11"/>
</dbReference>
<dbReference type="Gene3D" id="1.10.10.10">
    <property type="entry name" value="Winged helix-like DNA-binding domain superfamily/Winged helix DNA-binding domain"/>
    <property type="match status" value="1"/>
</dbReference>
<dbReference type="PANTHER" id="PTHR12835:SF5">
    <property type="entry name" value="BIOTIN--PROTEIN LIGASE"/>
    <property type="match status" value="1"/>
</dbReference>
<name>A0A9J6ZDI5_9BACL</name>
<dbReference type="GO" id="GO:0005737">
    <property type="term" value="C:cytoplasm"/>
    <property type="evidence" value="ECO:0007669"/>
    <property type="project" value="TreeGrafter"/>
</dbReference>
<comment type="similarity">
    <text evidence="2">Belongs to the biotin--protein ligase family.</text>
</comment>
<dbReference type="PANTHER" id="PTHR12835">
    <property type="entry name" value="BIOTIN PROTEIN LIGASE"/>
    <property type="match status" value="1"/>
</dbReference>
<dbReference type="InterPro" id="IPR004408">
    <property type="entry name" value="Biotin_CoA_COase_ligase"/>
</dbReference>
<dbReference type="NCBIfam" id="TIGR00121">
    <property type="entry name" value="birA_ligase"/>
    <property type="match status" value="1"/>
</dbReference>
<feature type="DNA-binding region" description="H-T-H motif" evidence="2">
    <location>
        <begin position="23"/>
        <end position="42"/>
    </location>
</feature>
<proteinExistence type="inferred from homology"/>
<keyword evidence="2" id="KW-0678">Repressor</keyword>
<evidence type="ECO:0000313" key="5">
    <source>
        <dbReference type="Proteomes" id="UP001056756"/>
    </source>
</evidence>
<keyword evidence="2" id="KW-0238">DNA-binding</keyword>
<dbReference type="EC" id="6.3.4.15" evidence="2"/>
<feature type="binding site" evidence="2">
    <location>
        <position position="118"/>
    </location>
    <ligand>
        <name>biotin</name>
        <dbReference type="ChEBI" id="CHEBI:57586"/>
    </ligand>
</feature>
<dbReference type="SUPFAM" id="SSF46785">
    <property type="entry name" value="Winged helix' DNA-binding domain"/>
    <property type="match status" value="1"/>
</dbReference>
<comment type="caution">
    <text evidence="2">Lacks conserved residue(s) required for the propagation of feature annotation.</text>
</comment>